<sequence length="65" mass="6780">MVSLSIKVLSPLRRVKSGMASGSLSIVPRGGSPVVLCWIGDPSWSAEMPSPAMRLTNSPCCSPPP</sequence>
<proteinExistence type="predicted"/>
<protein>
    <submittedName>
        <fullName evidence="1">Uncharacterized protein</fullName>
    </submittedName>
</protein>
<name>A0AAD1RST7_PELCU</name>
<organism evidence="1 2">
    <name type="scientific">Pelobates cultripes</name>
    <name type="common">Western spadefoot toad</name>
    <dbReference type="NCBI Taxonomy" id="61616"/>
    <lineage>
        <taxon>Eukaryota</taxon>
        <taxon>Metazoa</taxon>
        <taxon>Chordata</taxon>
        <taxon>Craniata</taxon>
        <taxon>Vertebrata</taxon>
        <taxon>Euteleostomi</taxon>
        <taxon>Amphibia</taxon>
        <taxon>Batrachia</taxon>
        <taxon>Anura</taxon>
        <taxon>Pelobatoidea</taxon>
        <taxon>Pelobatidae</taxon>
        <taxon>Pelobates</taxon>
    </lineage>
</organism>
<dbReference type="AlphaFoldDB" id="A0AAD1RST7"/>
<gene>
    <name evidence="1" type="ORF">PECUL_23A025363</name>
</gene>
<accession>A0AAD1RST7</accession>
<keyword evidence="2" id="KW-1185">Reference proteome</keyword>
<dbReference type="EMBL" id="OW240914">
    <property type="protein sequence ID" value="CAH2277166.1"/>
    <property type="molecule type" value="Genomic_DNA"/>
</dbReference>
<evidence type="ECO:0000313" key="1">
    <source>
        <dbReference type="EMBL" id="CAH2277166.1"/>
    </source>
</evidence>
<dbReference type="Proteomes" id="UP001295444">
    <property type="component" value="Chromosome 03"/>
</dbReference>
<reference evidence="1" key="1">
    <citation type="submission" date="2022-03" db="EMBL/GenBank/DDBJ databases">
        <authorList>
            <person name="Alioto T."/>
            <person name="Alioto T."/>
            <person name="Gomez Garrido J."/>
        </authorList>
    </citation>
    <scope>NUCLEOTIDE SEQUENCE</scope>
</reference>
<evidence type="ECO:0000313" key="2">
    <source>
        <dbReference type="Proteomes" id="UP001295444"/>
    </source>
</evidence>
<feature type="non-terminal residue" evidence="1">
    <location>
        <position position="65"/>
    </location>
</feature>